<gene>
    <name evidence="4" type="ORF">VP01_288g6</name>
</gene>
<reference evidence="4 5" key="1">
    <citation type="submission" date="2015-08" db="EMBL/GenBank/DDBJ databases">
        <title>Next Generation Sequencing and Analysis of the Genome of Puccinia sorghi L Schw, the Causal Agent of Maize Common Rust.</title>
        <authorList>
            <person name="Rochi L."/>
            <person name="Burguener G."/>
            <person name="Darino M."/>
            <person name="Turjanski A."/>
            <person name="Kreff E."/>
            <person name="Dieguez M.J."/>
            <person name="Sacco F."/>
        </authorList>
    </citation>
    <scope>NUCLEOTIDE SEQUENCE [LARGE SCALE GENOMIC DNA]</scope>
    <source>
        <strain evidence="4 5">RO10H11247</strain>
    </source>
</reference>
<dbReference type="STRING" id="27349.A0A0L6V1L7"/>
<dbReference type="VEuPathDB" id="FungiDB:VP01_288g6"/>
<dbReference type="InterPro" id="IPR008501">
    <property type="entry name" value="THOC7/Mft1"/>
</dbReference>
<evidence type="ECO:0000313" key="5">
    <source>
        <dbReference type="Proteomes" id="UP000037035"/>
    </source>
</evidence>
<keyword evidence="5" id="KW-1185">Reference proteome</keyword>
<dbReference type="OrthoDB" id="205166at2759"/>
<comment type="caution">
    <text evidence="4">The sequence shown here is derived from an EMBL/GenBank/DDBJ whole genome shotgun (WGS) entry which is preliminary data.</text>
</comment>
<dbReference type="GO" id="GO:0006397">
    <property type="term" value="P:mRNA processing"/>
    <property type="evidence" value="ECO:0007669"/>
    <property type="project" value="InterPro"/>
</dbReference>
<feature type="compositionally biased region" description="Polar residues" evidence="3">
    <location>
        <begin position="227"/>
        <end position="253"/>
    </location>
</feature>
<evidence type="ECO:0000256" key="1">
    <source>
        <dbReference type="ARBA" id="ARBA00004123"/>
    </source>
</evidence>
<feature type="compositionally biased region" description="Basic and acidic residues" evidence="3">
    <location>
        <begin position="187"/>
        <end position="198"/>
    </location>
</feature>
<feature type="compositionally biased region" description="Basic and acidic residues" evidence="3">
    <location>
        <begin position="257"/>
        <end position="268"/>
    </location>
</feature>
<dbReference type="Pfam" id="PF05615">
    <property type="entry name" value="THOC7"/>
    <property type="match status" value="1"/>
</dbReference>
<evidence type="ECO:0000256" key="3">
    <source>
        <dbReference type="SAM" id="MobiDB-lite"/>
    </source>
</evidence>
<organism evidence="4 5">
    <name type="scientific">Puccinia sorghi</name>
    <dbReference type="NCBI Taxonomy" id="27349"/>
    <lineage>
        <taxon>Eukaryota</taxon>
        <taxon>Fungi</taxon>
        <taxon>Dikarya</taxon>
        <taxon>Basidiomycota</taxon>
        <taxon>Pucciniomycotina</taxon>
        <taxon>Pucciniomycetes</taxon>
        <taxon>Pucciniales</taxon>
        <taxon>Pucciniaceae</taxon>
        <taxon>Puccinia</taxon>
    </lineage>
</organism>
<evidence type="ECO:0000313" key="4">
    <source>
        <dbReference type="EMBL" id="KNZ54661.1"/>
    </source>
</evidence>
<evidence type="ECO:0000256" key="2">
    <source>
        <dbReference type="ARBA" id="ARBA00023242"/>
    </source>
</evidence>
<dbReference type="GO" id="GO:0000445">
    <property type="term" value="C:THO complex part of transcription export complex"/>
    <property type="evidence" value="ECO:0007669"/>
    <property type="project" value="InterPro"/>
</dbReference>
<feature type="region of interest" description="Disordered" evidence="3">
    <location>
        <begin position="187"/>
        <end position="330"/>
    </location>
</feature>
<sequence>MAVAHDEATMELLKTRLSHSERPLIRLMRTFYKLATTPTRGSDEGRVEMLHMSFLLELGQLVKALKELKGTRALLQHRAESQLLTLETARLEQRALDEKLKISHLENSLQQARNDRKNKILYEEIGKEVRRFSDRLQSADRINGLAREIESLLEEQGFYAERWASRRAQFDTVISNLEVLQESIKEEKADADRKKALNDDESEDGNIGEEVGGGSHQEMTKGRSMTGGLNPQATSFVPPTTMTESGQDSQRNNPEVVRVDERIMKIDGEPLANSSSTLDNGSSELTPKPEHLPMDIDGFEPPSDIIQETTMEDGEEIEEAEEGQEMEDLP</sequence>
<keyword evidence="2" id="KW-0539">Nucleus</keyword>
<comment type="subcellular location">
    <subcellularLocation>
        <location evidence="1">Nucleus</location>
    </subcellularLocation>
</comment>
<feature type="compositionally biased region" description="Acidic residues" evidence="3">
    <location>
        <begin position="310"/>
        <end position="330"/>
    </location>
</feature>
<protein>
    <recommendedName>
        <fullName evidence="6">THO complex subunit 7</fullName>
    </recommendedName>
</protein>
<dbReference type="EMBL" id="LAVV01007823">
    <property type="protein sequence ID" value="KNZ54661.1"/>
    <property type="molecule type" value="Genomic_DNA"/>
</dbReference>
<accession>A0A0L6V1L7</accession>
<evidence type="ECO:0008006" key="6">
    <source>
        <dbReference type="Google" id="ProtNLM"/>
    </source>
</evidence>
<dbReference type="Proteomes" id="UP000037035">
    <property type="component" value="Unassembled WGS sequence"/>
</dbReference>
<dbReference type="AlphaFoldDB" id="A0A0L6V1L7"/>
<feature type="compositionally biased region" description="Polar residues" evidence="3">
    <location>
        <begin position="272"/>
        <end position="285"/>
    </location>
</feature>
<proteinExistence type="predicted"/>
<name>A0A0L6V1L7_9BASI</name>